<dbReference type="SUPFAM" id="SSF49785">
    <property type="entry name" value="Galactose-binding domain-like"/>
    <property type="match status" value="1"/>
</dbReference>
<dbReference type="InterPro" id="IPR006311">
    <property type="entry name" value="TAT_signal"/>
</dbReference>
<sequence>MTISRRRFMAGSVLAVASGTELVSALASPARAASPPGDVVGKITVGYQGWFACPGDGAPINGWWHWSQDWSRPPSPGNTAIKAWPDMRDLTHGYTTAYANLGDGRPATLFSSYDQQTVDTHFAWMRDNGCDTAALQRFNPTGGEGPTRDAMAAKVRSAAESTGRKFYVMYDVSGWTSMQAEIKADWTNKMKAHTASSAYARQNGRPVVGIWGFGFADDNHPWSAAVCLDVVGWFKDQGCYVMGGVPTNWRTGVSDSRAGYLDVYHAFNMISPWMVGRIGTAADSDRFYTGFTVPDQADCAAHGIDYQPCVLPGDVSARQRAHGDFMWRQFYNMVRAGVQGIYISMFDEFNEGNQIAKTAEHASAVPTGSGLLALDEDGTACSSDYYLRLTADGGRMLKGLLAPTPNRPTPPVVAGGAANLAAGRATSESSHTQTYVSANAVDGDAGSYWESANNALPQWIQVDLGAAVTVSRVVLRLPSSWERRTQTLSVQGSTNGSSFTTLSPSADRVFDPASGNTVSIAFGPSAARHVRVAVTANTGWPAAQVSELEVYETSDLSS</sequence>
<dbReference type="Gene3D" id="2.60.120.260">
    <property type="entry name" value="Galactose-binding domain-like"/>
    <property type="match status" value="1"/>
</dbReference>
<evidence type="ECO:0000259" key="2">
    <source>
        <dbReference type="PROSITE" id="PS50022"/>
    </source>
</evidence>
<organism evidence="3 4">
    <name type="scientific">Actinoallomurus iriomotensis</name>
    <dbReference type="NCBI Taxonomy" id="478107"/>
    <lineage>
        <taxon>Bacteria</taxon>
        <taxon>Bacillati</taxon>
        <taxon>Actinomycetota</taxon>
        <taxon>Actinomycetes</taxon>
        <taxon>Streptosporangiales</taxon>
        <taxon>Thermomonosporaceae</taxon>
        <taxon>Actinoallomurus</taxon>
    </lineage>
</organism>
<dbReference type="PROSITE" id="PS50022">
    <property type="entry name" value="FA58C_3"/>
    <property type="match status" value="1"/>
</dbReference>
<feature type="chain" id="PRO_5040779495" evidence="1">
    <location>
        <begin position="33"/>
        <end position="558"/>
    </location>
</feature>
<keyword evidence="1" id="KW-0732">Signal</keyword>
<evidence type="ECO:0000313" key="3">
    <source>
        <dbReference type="EMBL" id="GLY85702.1"/>
    </source>
</evidence>
<dbReference type="InterPro" id="IPR000421">
    <property type="entry name" value="FA58C"/>
</dbReference>
<dbReference type="RefSeq" id="WP_285572781.1">
    <property type="nucleotide sequence ID" value="NZ_BSTK01000004.1"/>
</dbReference>
<protein>
    <submittedName>
        <fullName evidence="3">Lectin</fullName>
    </submittedName>
</protein>
<dbReference type="InterPro" id="IPR008979">
    <property type="entry name" value="Galactose-bd-like_sf"/>
</dbReference>
<gene>
    <name evidence="3" type="ORF">Airi02_036310</name>
</gene>
<dbReference type="CDD" id="cd11576">
    <property type="entry name" value="GH99_GH71_like_2"/>
    <property type="match status" value="1"/>
</dbReference>
<dbReference type="Pfam" id="PF22633">
    <property type="entry name" value="F5_F8_type_C_2"/>
    <property type="match status" value="1"/>
</dbReference>
<dbReference type="EMBL" id="BSTK01000004">
    <property type="protein sequence ID" value="GLY85702.1"/>
    <property type="molecule type" value="Genomic_DNA"/>
</dbReference>
<dbReference type="Gene3D" id="3.20.20.80">
    <property type="entry name" value="Glycosidases"/>
    <property type="match status" value="1"/>
</dbReference>
<dbReference type="SMART" id="SM00231">
    <property type="entry name" value="FA58C"/>
    <property type="match status" value="1"/>
</dbReference>
<evidence type="ECO:0000313" key="4">
    <source>
        <dbReference type="Proteomes" id="UP001165074"/>
    </source>
</evidence>
<dbReference type="Proteomes" id="UP001165074">
    <property type="component" value="Unassembled WGS sequence"/>
</dbReference>
<evidence type="ECO:0000256" key="1">
    <source>
        <dbReference type="SAM" id="SignalP"/>
    </source>
</evidence>
<feature type="signal peptide" evidence="1">
    <location>
        <begin position="1"/>
        <end position="32"/>
    </location>
</feature>
<feature type="domain" description="F5/8 type C" evidence="2">
    <location>
        <begin position="406"/>
        <end position="553"/>
    </location>
</feature>
<comment type="caution">
    <text evidence="3">The sequence shown here is derived from an EMBL/GenBank/DDBJ whole genome shotgun (WGS) entry which is preliminary data.</text>
</comment>
<keyword evidence="4" id="KW-1185">Reference proteome</keyword>
<accession>A0A9W6W0E9</accession>
<reference evidence="3" key="1">
    <citation type="submission" date="2023-03" db="EMBL/GenBank/DDBJ databases">
        <title>Actinoallomurus iriomotensis NBRC 103684.</title>
        <authorList>
            <person name="Ichikawa N."/>
            <person name="Sato H."/>
            <person name="Tonouchi N."/>
        </authorList>
    </citation>
    <scope>NUCLEOTIDE SEQUENCE</scope>
    <source>
        <strain evidence="3">NBRC 103684</strain>
    </source>
</reference>
<dbReference type="AlphaFoldDB" id="A0A9W6W0E9"/>
<name>A0A9W6W0E9_9ACTN</name>
<dbReference type="PROSITE" id="PS51318">
    <property type="entry name" value="TAT"/>
    <property type="match status" value="1"/>
</dbReference>
<proteinExistence type="predicted"/>